<protein>
    <submittedName>
        <fullName evidence="2">Uncharacterized protein</fullName>
    </submittedName>
</protein>
<keyword evidence="1" id="KW-0472">Membrane</keyword>
<organism evidence="2">
    <name type="scientific">Cacopsylla melanoneura</name>
    <dbReference type="NCBI Taxonomy" id="428564"/>
    <lineage>
        <taxon>Eukaryota</taxon>
        <taxon>Metazoa</taxon>
        <taxon>Ecdysozoa</taxon>
        <taxon>Arthropoda</taxon>
        <taxon>Hexapoda</taxon>
        <taxon>Insecta</taxon>
        <taxon>Pterygota</taxon>
        <taxon>Neoptera</taxon>
        <taxon>Paraneoptera</taxon>
        <taxon>Hemiptera</taxon>
        <taxon>Sternorrhyncha</taxon>
        <taxon>Psylloidea</taxon>
        <taxon>Psyllidae</taxon>
        <taxon>Psyllinae</taxon>
        <taxon>Cacopsylla</taxon>
    </lineage>
</organism>
<keyword evidence="1" id="KW-1133">Transmembrane helix</keyword>
<evidence type="ECO:0000256" key="1">
    <source>
        <dbReference type="SAM" id="Phobius"/>
    </source>
</evidence>
<keyword evidence="1" id="KW-0812">Transmembrane</keyword>
<dbReference type="EMBL" id="HBUF01659233">
    <property type="protein sequence ID" value="CAG6788331.1"/>
    <property type="molecule type" value="Transcribed_RNA"/>
</dbReference>
<feature type="transmembrane region" description="Helical" evidence="1">
    <location>
        <begin position="6"/>
        <end position="24"/>
    </location>
</feature>
<sequence>MLFSTYIILYLTYWPVCIVYNYTLPCVIITSRYLHDIISLHNIFRCNISSWFGLTSISQVVFNLWREKNIFSNTLWRSGIPKGSLFRTFVRASSRFKIAHRICGFIFRMTF</sequence>
<accession>A0A8D9BVQ2</accession>
<dbReference type="AlphaFoldDB" id="A0A8D9BVQ2"/>
<proteinExistence type="predicted"/>
<evidence type="ECO:0000313" key="2">
    <source>
        <dbReference type="EMBL" id="CAG6788331.1"/>
    </source>
</evidence>
<name>A0A8D9BVQ2_9HEMI</name>
<reference evidence="2" key="1">
    <citation type="submission" date="2021-05" db="EMBL/GenBank/DDBJ databases">
        <authorList>
            <person name="Alioto T."/>
            <person name="Alioto T."/>
            <person name="Gomez Garrido J."/>
        </authorList>
    </citation>
    <scope>NUCLEOTIDE SEQUENCE</scope>
</reference>